<dbReference type="GO" id="GO:0005886">
    <property type="term" value="C:plasma membrane"/>
    <property type="evidence" value="ECO:0007669"/>
    <property type="project" value="UniProtKB-SubCell"/>
</dbReference>
<dbReference type="InterPro" id="IPR038766">
    <property type="entry name" value="Membrane_comp_ABC_pdt"/>
</dbReference>
<feature type="transmembrane region" description="Helical" evidence="6">
    <location>
        <begin position="317"/>
        <end position="344"/>
    </location>
</feature>
<feature type="transmembrane region" description="Helical" evidence="6">
    <location>
        <begin position="810"/>
        <end position="832"/>
    </location>
</feature>
<feature type="transmembrane region" description="Helical" evidence="6">
    <location>
        <begin position="414"/>
        <end position="433"/>
    </location>
</feature>
<dbReference type="AlphaFoldDB" id="A0A6J6D9Y4"/>
<feature type="transmembrane region" description="Helical" evidence="6">
    <location>
        <begin position="764"/>
        <end position="790"/>
    </location>
</feature>
<accession>A0A6J6D9Y4</accession>
<dbReference type="EMBL" id="CAEZSR010000052">
    <property type="protein sequence ID" value="CAB4559123.1"/>
    <property type="molecule type" value="Genomic_DNA"/>
</dbReference>
<feature type="transmembrane region" description="Helical" evidence="6">
    <location>
        <begin position="369"/>
        <end position="393"/>
    </location>
</feature>
<reference evidence="8" key="1">
    <citation type="submission" date="2020-05" db="EMBL/GenBank/DDBJ databases">
        <authorList>
            <person name="Chiriac C."/>
            <person name="Salcher M."/>
            <person name="Ghai R."/>
            <person name="Kavagutti S V."/>
        </authorList>
    </citation>
    <scope>NUCLEOTIDE SEQUENCE</scope>
</reference>
<dbReference type="PANTHER" id="PTHR30287:SF1">
    <property type="entry name" value="INNER MEMBRANE PROTEIN"/>
    <property type="match status" value="1"/>
</dbReference>
<name>A0A6J6D9Y4_9ZZZZ</name>
<evidence type="ECO:0000256" key="5">
    <source>
        <dbReference type="ARBA" id="ARBA00023136"/>
    </source>
</evidence>
<sequence>MSGRRSVVGRAIAQVRFDRARWIGTAAAIVLSVAITATVLHLAATLTSAGEREIRAARTTDHVVVRGLTIASEEGAPGETSVLRETLGIEVLDRVAAIDGVDAAAGDVERFAQLVVDGRLVVVEDVSAYVGRAWVDDPGLARFAVVDGRPPSGGGEIVIDRATADASGVALGDRVGVLYGTGIIDADVVGIVAYGAAARQPGTATLMFDPEVIEEAVGQYDTVVARSDTRTERELLDAIGAELGDDVEVLTAGAATDEAVDAFNGSQLLVRGILLGAAVLATSVGALVVASTIAITIAQRRRDLALLRLVGGDRRQVFASMLTEVGLVSVVSVAVGLALSVIAAGPASGVLRRLAIDVPADAGAPSAQILLLSGIVGVGASLVAAIRPALAAASTPPVESLRGAEVARVAVGRVRIVAASLGAVVGALVLVLASGVPSIAGFLLLAVSAVVLAPALVGAVGAVAERPVALVDTTGLVGLRQARRDPARVARSATGLWLGAALLIATAVLSESLTASLTDTARSAVRADVIGSSADDDVPTIAEDTVARLAADDRITAVSAIRMVEAATAPVPGAAIESVDVGAVDPATILAAYDLDVVGGDLVQLGSGAVAVHDSLGLAVGDVVSLEFPSGTTRDLTVGAVFGQRFAGFGAPDYLVSLDVLAAVEGPGLFSEIFVSVADDVDPADARNVVADLLGPSVGIVRGASDYGDPAGQIGPARTLIDGLAWVAMLIAVVGLLSAIVLSVGSRRREISMFRAIGGTKVQVWWMVTAETLVAGVLAAVMSLAVGLGSSVVLVDLLAGDDPVPWTLPAVRVAVIAGSLVALACAVAVIPARSATRLSPVKGMARP</sequence>
<organism evidence="8">
    <name type="scientific">freshwater metagenome</name>
    <dbReference type="NCBI Taxonomy" id="449393"/>
    <lineage>
        <taxon>unclassified sequences</taxon>
        <taxon>metagenomes</taxon>
        <taxon>ecological metagenomes</taxon>
    </lineage>
</organism>
<keyword evidence="4 6" id="KW-1133">Transmembrane helix</keyword>
<feature type="domain" description="ABC3 transporter permease C-terminal" evidence="7">
    <location>
        <begin position="277"/>
        <end position="396"/>
    </location>
</feature>
<keyword evidence="5 6" id="KW-0472">Membrane</keyword>
<gene>
    <name evidence="8" type="ORF">UFOPK1493_01638</name>
</gene>
<feature type="transmembrane region" description="Helical" evidence="6">
    <location>
        <begin position="273"/>
        <end position="297"/>
    </location>
</feature>
<comment type="subcellular location">
    <subcellularLocation>
        <location evidence="1">Cell membrane</location>
        <topology evidence="1">Multi-pass membrane protein</topology>
    </subcellularLocation>
</comment>
<dbReference type="PANTHER" id="PTHR30287">
    <property type="entry name" value="MEMBRANE COMPONENT OF PREDICTED ABC SUPERFAMILY METABOLITE UPTAKE TRANSPORTER"/>
    <property type="match status" value="1"/>
</dbReference>
<feature type="domain" description="ABC3 transporter permease C-terminal" evidence="7">
    <location>
        <begin position="724"/>
        <end position="840"/>
    </location>
</feature>
<dbReference type="InterPro" id="IPR003838">
    <property type="entry name" value="ABC3_permease_C"/>
</dbReference>
<evidence type="ECO:0000256" key="3">
    <source>
        <dbReference type="ARBA" id="ARBA00022692"/>
    </source>
</evidence>
<evidence type="ECO:0000256" key="2">
    <source>
        <dbReference type="ARBA" id="ARBA00022475"/>
    </source>
</evidence>
<feature type="transmembrane region" description="Helical" evidence="6">
    <location>
        <begin position="489"/>
        <end position="509"/>
    </location>
</feature>
<evidence type="ECO:0000259" key="7">
    <source>
        <dbReference type="Pfam" id="PF02687"/>
    </source>
</evidence>
<evidence type="ECO:0000256" key="1">
    <source>
        <dbReference type="ARBA" id="ARBA00004651"/>
    </source>
</evidence>
<protein>
    <submittedName>
        <fullName evidence="8">Unannotated protein</fullName>
    </submittedName>
</protein>
<evidence type="ECO:0000256" key="4">
    <source>
        <dbReference type="ARBA" id="ARBA00022989"/>
    </source>
</evidence>
<keyword evidence="3 6" id="KW-0812">Transmembrane</keyword>
<feature type="transmembrane region" description="Helical" evidence="6">
    <location>
        <begin position="21"/>
        <end position="44"/>
    </location>
</feature>
<feature type="transmembrane region" description="Helical" evidence="6">
    <location>
        <begin position="439"/>
        <end position="464"/>
    </location>
</feature>
<keyword evidence="2" id="KW-1003">Cell membrane</keyword>
<feature type="transmembrane region" description="Helical" evidence="6">
    <location>
        <begin position="723"/>
        <end position="744"/>
    </location>
</feature>
<evidence type="ECO:0000256" key="6">
    <source>
        <dbReference type="SAM" id="Phobius"/>
    </source>
</evidence>
<evidence type="ECO:0000313" key="8">
    <source>
        <dbReference type="EMBL" id="CAB4559123.1"/>
    </source>
</evidence>
<dbReference type="Pfam" id="PF02687">
    <property type="entry name" value="FtsX"/>
    <property type="match status" value="2"/>
</dbReference>
<proteinExistence type="predicted"/>